<keyword evidence="4" id="KW-1185">Reference proteome</keyword>
<dbReference type="GO" id="GO:0016788">
    <property type="term" value="F:hydrolase activity, acting on ester bonds"/>
    <property type="evidence" value="ECO:0007669"/>
    <property type="project" value="UniProtKB-ARBA"/>
</dbReference>
<dbReference type="InterPro" id="IPR036514">
    <property type="entry name" value="SGNH_hydro_sf"/>
</dbReference>
<feature type="compositionally biased region" description="Polar residues" evidence="1">
    <location>
        <begin position="122"/>
        <end position="135"/>
    </location>
</feature>
<dbReference type="KEGG" id="rsi:Runsl_1255"/>
<keyword evidence="2" id="KW-0472">Membrane</keyword>
<dbReference type="AlphaFoldDB" id="A0A7U3ZI75"/>
<proteinExistence type="predicted"/>
<dbReference type="RefSeq" id="WP_013927001.1">
    <property type="nucleotide sequence ID" value="NC_015703.1"/>
</dbReference>
<keyword evidence="2" id="KW-1133">Transmembrane helix</keyword>
<gene>
    <name evidence="3" type="ordered locus">Runsl_1255</name>
</gene>
<evidence type="ECO:0000256" key="2">
    <source>
        <dbReference type="SAM" id="Phobius"/>
    </source>
</evidence>
<feature type="region of interest" description="Disordered" evidence="1">
    <location>
        <begin position="116"/>
        <end position="135"/>
    </location>
</feature>
<dbReference type="Gene3D" id="3.40.50.1110">
    <property type="entry name" value="SGNH hydrolase"/>
    <property type="match status" value="1"/>
</dbReference>
<reference evidence="4" key="1">
    <citation type="submission" date="2011-06" db="EMBL/GenBank/DDBJ databases">
        <title>The complete genome of chromosome of Runella slithyformis DSM 19594.</title>
        <authorList>
            <consortium name="US DOE Joint Genome Institute (JGI-PGF)"/>
            <person name="Lucas S."/>
            <person name="Han J."/>
            <person name="Lapidus A."/>
            <person name="Bruce D."/>
            <person name="Goodwin L."/>
            <person name="Pitluck S."/>
            <person name="Peters L."/>
            <person name="Kyrpides N."/>
            <person name="Mavromatis K."/>
            <person name="Ivanova N."/>
            <person name="Ovchinnikova G."/>
            <person name="Zhang X."/>
            <person name="Misra M."/>
            <person name="Detter J.C."/>
            <person name="Tapia R."/>
            <person name="Han C."/>
            <person name="Land M."/>
            <person name="Hauser L."/>
            <person name="Markowitz V."/>
            <person name="Cheng J.-F."/>
            <person name="Hugenholtz P."/>
            <person name="Woyke T."/>
            <person name="Wu D."/>
            <person name="Tindall B."/>
            <person name="Faehrich R."/>
            <person name="Brambilla E."/>
            <person name="Klenk H.-P."/>
            <person name="Eisen J.A."/>
        </authorList>
    </citation>
    <scope>NUCLEOTIDE SEQUENCE [LARGE SCALE GENOMIC DNA]</scope>
    <source>
        <strain evidence="4">ATCC 29530 / DSM 19594 / LMG 11500 / NCIMB 11436 / LSU 4</strain>
    </source>
</reference>
<dbReference type="EMBL" id="CP002859">
    <property type="protein sequence ID" value="AEI47682.1"/>
    <property type="molecule type" value="Genomic_DNA"/>
</dbReference>
<reference evidence="3 4" key="2">
    <citation type="journal article" date="2012" name="Stand. Genomic Sci.">
        <title>Complete genome sequence of the aquatic bacterium Runella slithyformis type strain (LSU 4(T)).</title>
        <authorList>
            <person name="Copeland A."/>
            <person name="Zhang X."/>
            <person name="Misra M."/>
            <person name="Lapidus A."/>
            <person name="Nolan M."/>
            <person name="Lucas S."/>
            <person name="Deshpande S."/>
            <person name="Cheng J.F."/>
            <person name="Tapia R."/>
            <person name="Goodwin L.A."/>
            <person name="Pitluck S."/>
            <person name="Liolios K."/>
            <person name="Pagani I."/>
            <person name="Ivanova N."/>
            <person name="Mikhailova N."/>
            <person name="Pati A."/>
            <person name="Chen A."/>
            <person name="Palaniappan K."/>
            <person name="Land M."/>
            <person name="Hauser L."/>
            <person name="Pan C."/>
            <person name="Jeffries C.D."/>
            <person name="Detter J.C."/>
            <person name="Brambilla E.M."/>
            <person name="Rohde M."/>
            <person name="Djao O.D."/>
            <person name="Goker M."/>
            <person name="Sikorski J."/>
            <person name="Tindall B.J."/>
            <person name="Woyke T."/>
            <person name="Bristow J."/>
            <person name="Eisen J.A."/>
            <person name="Markowitz V."/>
            <person name="Hugenholtz P."/>
            <person name="Kyrpides N.C."/>
            <person name="Klenk H.P."/>
            <person name="Mavromatis K."/>
        </authorList>
    </citation>
    <scope>NUCLEOTIDE SEQUENCE [LARGE SCALE GENOMIC DNA]</scope>
    <source>
        <strain evidence="4">ATCC 29530 / DSM 19594 / LMG 11500 / NCIMB 11436 / LSU 4</strain>
    </source>
</reference>
<feature type="transmembrane region" description="Helical" evidence="2">
    <location>
        <begin position="405"/>
        <end position="426"/>
    </location>
</feature>
<evidence type="ECO:0000313" key="4">
    <source>
        <dbReference type="Proteomes" id="UP000000493"/>
    </source>
</evidence>
<organism evidence="3 4">
    <name type="scientific">Runella slithyformis (strain ATCC 29530 / DSM 19594 / LMG 11500 / NCIMB 11436 / LSU 4)</name>
    <dbReference type="NCBI Taxonomy" id="761193"/>
    <lineage>
        <taxon>Bacteria</taxon>
        <taxon>Pseudomonadati</taxon>
        <taxon>Bacteroidota</taxon>
        <taxon>Cytophagia</taxon>
        <taxon>Cytophagales</taxon>
        <taxon>Spirosomataceae</taxon>
        <taxon>Runella</taxon>
    </lineage>
</organism>
<accession>A0A7U3ZI75</accession>
<evidence type="ECO:0008006" key="5">
    <source>
        <dbReference type="Google" id="ProtNLM"/>
    </source>
</evidence>
<sequence length="434" mass="47164">MITITYPYAGMVFQRDNSGAAYVNVRGLSDSAEVTIQFTPVQAGWGNASVTPKKVSVDNGQFNAWVKVSGGDYTLNVTDTANANNTAQLTPIGVGEVLMLWGHSFIAGDPGYNADATDSRSRSVTTARNPANSAEPSRLQNLDLLPLEFGRITNQRGIGPFTLNVWMWGTFADEMVKRLNVPVLLYGASFGGSQVYMNLLNIEKKPFPEPFFGGLEAYGMPYRPVEAVMLKYAKLTGLRGVICEHGGNDVGLVASGQINMREVFSKVVNYTRGLLGHQRLIWTVSLEGKFLGNPSTVLNDQLIDVLNTLPYTYKGIDLNQPDTVGSFRDDGGIGHFRGVTGAEKYLEMWLNAIKSDFFTGSVPYVINPPIGSANTELTTPVSSLLANIVSDSNTPAPRWWQTESFQWAALVVWVVGLVSLAGLFVLKTLKAGKS</sequence>
<dbReference type="Proteomes" id="UP000000493">
    <property type="component" value="Chromosome"/>
</dbReference>
<keyword evidence="2" id="KW-0812">Transmembrane</keyword>
<name>A0A7U3ZI75_RUNSL</name>
<evidence type="ECO:0000256" key="1">
    <source>
        <dbReference type="SAM" id="MobiDB-lite"/>
    </source>
</evidence>
<protein>
    <recommendedName>
        <fullName evidence="5">Sialate O-acetylesterase domain-containing protein</fullName>
    </recommendedName>
</protein>
<evidence type="ECO:0000313" key="3">
    <source>
        <dbReference type="EMBL" id="AEI47682.1"/>
    </source>
</evidence>